<dbReference type="RefSeq" id="WP_006872311.1">
    <property type="nucleotide sequence ID" value="NZ_JH413847.1"/>
</dbReference>
<dbReference type="InterPro" id="IPR016032">
    <property type="entry name" value="Sig_transdc_resp-reg_C-effctor"/>
</dbReference>
<dbReference type="InParanoid" id="G9ET07"/>
<organism evidence="2 3">
    <name type="scientific">Legionella drancourtii LLAP12</name>
    <dbReference type="NCBI Taxonomy" id="658187"/>
    <lineage>
        <taxon>Bacteria</taxon>
        <taxon>Pseudomonadati</taxon>
        <taxon>Pseudomonadota</taxon>
        <taxon>Gammaproteobacteria</taxon>
        <taxon>Legionellales</taxon>
        <taxon>Legionellaceae</taxon>
        <taxon>Legionella</taxon>
    </lineage>
</organism>
<dbReference type="STRING" id="658187.LDG_8436"/>
<dbReference type="GO" id="GO:0006355">
    <property type="term" value="P:regulation of DNA-templated transcription"/>
    <property type="evidence" value="ECO:0007669"/>
    <property type="project" value="InterPro"/>
</dbReference>
<sequence>MTKLTQLDENPLSYQDKYADSVSDMVYPFIDELKITFFSHVRVWHTGIFKSLMTETSLSRFYIEQKYPIRFSLGKNILLNSGCYLLQHLPDLSSQQDLNLTRAMFNLDHFIYLVDKQTKWDDLFILATKPENDVFVNLVFNNLDFIKQGLHRYKYNARELLEKSPGISYSTDRFIDHEQQCQYKIQMDRVDLQKILVPLNDKEISISRQEYHCLGFLIQNHSIKEIAQLMNLSPRTVETYLNNLKNKLHCQNNSELLGFIHKLYLF</sequence>
<dbReference type="EMBL" id="JH413847">
    <property type="protein sequence ID" value="EHL29474.1"/>
    <property type="molecule type" value="Genomic_DNA"/>
</dbReference>
<reference evidence="2 3" key="1">
    <citation type="journal article" date="2011" name="BMC Genomics">
        <title>Insight into cross-talk between intra-amoebal pathogens.</title>
        <authorList>
            <person name="Gimenez G."/>
            <person name="Bertelli C."/>
            <person name="Moliner C."/>
            <person name="Robert C."/>
            <person name="Raoult D."/>
            <person name="Fournier P.E."/>
            <person name="Greub G."/>
        </authorList>
    </citation>
    <scope>NUCLEOTIDE SEQUENCE [LARGE SCALE GENOMIC DNA]</scope>
    <source>
        <strain evidence="2 3">LLAP12</strain>
    </source>
</reference>
<dbReference type="HOGENOM" id="CLU_1041286_0_0_6"/>
<evidence type="ECO:0000313" key="3">
    <source>
        <dbReference type="Proteomes" id="UP000002770"/>
    </source>
</evidence>
<dbReference type="Proteomes" id="UP000002770">
    <property type="component" value="Unassembled WGS sequence"/>
</dbReference>
<proteinExistence type="predicted"/>
<keyword evidence="3" id="KW-1185">Reference proteome</keyword>
<dbReference type="CDD" id="cd06170">
    <property type="entry name" value="LuxR_C_like"/>
    <property type="match status" value="1"/>
</dbReference>
<dbReference type="SUPFAM" id="SSF46894">
    <property type="entry name" value="C-terminal effector domain of the bipartite response regulators"/>
    <property type="match status" value="1"/>
</dbReference>
<gene>
    <name evidence="2" type="ORF">LDG_8436</name>
</gene>
<evidence type="ECO:0000259" key="1">
    <source>
        <dbReference type="PROSITE" id="PS50043"/>
    </source>
</evidence>
<dbReference type="Pfam" id="PF00196">
    <property type="entry name" value="GerE"/>
    <property type="match status" value="1"/>
</dbReference>
<dbReference type="Gene3D" id="1.10.10.10">
    <property type="entry name" value="Winged helix-like DNA-binding domain superfamily/Winged helix DNA-binding domain"/>
    <property type="match status" value="1"/>
</dbReference>
<dbReference type="InterPro" id="IPR000792">
    <property type="entry name" value="Tscrpt_reg_LuxR_C"/>
</dbReference>
<name>G9ET07_9GAMM</name>
<dbReference type="OrthoDB" id="5637914at2"/>
<dbReference type="PROSITE" id="PS50043">
    <property type="entry name" value="HTH_LUXR_2"/>
    <property type="match status" value="1"/>
</dbReference>
<protein>
    <recommendedName>
        <fullName evidence="1">HTH luxR-type domain-containing protein</fullName>
    </recommendedName>
</protein>
<accession>G9ET07</accession>
<dbReference type="InterPro" id="IPR036388">
    <property type="entry name" value="WH-like_DNA-bd_sf"/>
</dbReference>
<evidence type="ECO:0000313" key="2">
    <source>
        <dbReference type="EMBL" id="EHL29474.1"/>
    </source>
</evidence>
<dbReference type="eggNOG" id="COG2771">
    <property type="taxonomic scope" value="Bacteria"/>
</dbReference>
<dbReference type="GO" id="GO:0003677">
    <property type="term" value="F:DNA binding"/>
    <property type="evidence" value="ECO:0007669"/>
    <property type="project" value="InterPro"/>
</dbReference>
<feature type="domain" description="HTH luxR-type" evidence="1">
    <location>
        <begin position="199"/>
        <end position="264"/>
    </location>
</feature>
<dbReference type="SMART" id="SM00421">
    <property type="entry name" value="HTH_LUXR"/>
    <property type="match status" value="1"/>
</dbReference>
<dbReference type="AlphaFoldDB" id="G9ET07"/>